<name>A0A0S2LX17_9MICC</name>
<keyword evidence="1" id="KW-0812">Transmembrane</keyword>
<gene>
    <name evidence="2" type="ORF">AS189_04975</name>
</gene>
<protein>
    <submittedName>
        <fullName evidence="2">Uncharacterized protein</fullName>
    </submittedName>
</protein>
<reference evidence="2 3" key="2">
    <citation type="journal article" date="2016" name="J. Biotechnol.">
        <title>Complete genome sequence of Arthrobacter alpinus ERGS4:06, a yellow pigmented bacterium tolerant to cold and radiations isolated from Sikkim Himalaya.</title>
        <authorList>
            <person name="Kumar R."/>
            <person name="Singh D."/>
            <person name="Swarnkar M.K."/>
            <person name="Singh A.K."/>
            <person name="Kumar S."/>
        </authorList>
    </citation>
    <scope>NUCLEOTIDE SEQUENCE [LARGE SCALE GENOMIC DNA]</scope>
    <source>
        <strain evidence="2 3">ERGS4:06</strain>
    </source>
</reference>
<evidence type="ECO:0000313" key="3">
    <source>
        <dbReference type="Proteomes" id="UP000059574"/>
    </source>
</evidence>
<dbReference type="AlphaFoldDB" id="A0A0S2LX17"/>
<proteinExistence type="predicted"/>
<organism evidence="2 3">
    <name type="scientific">Arthrobacter alpinus</name>
    <dbReference type="NCBI Taxonomy" id="656366"/>
    <lineage>
        <taxon>Bacteria</taxon>
        <taxon>Bacillati</taxon>
        <taxon>Actinomycetota</taxon>
        <taxon>Actinomycetes</taxon>
        <taxon>Micrococcales</taxon>
        <taxon>Micrococcaceae</taxon>
        <taxon>Arthrobacter</taxon>
    </lineage>
</organism>
<dbReference type="RefSeq" id="WP_062286593.1">
    <property type="nucleotide sequence ID" value="NZ_CP013200.1"/>
</dbReference>
<dbReference type="OrthoDB" id="5123020at2"/>
<evidence type="ECO:0000256" key="1">
    <source>
        <dbReference type="SAM" id="Phobius"/>
    </source>
</evidence>
<keyword evidence="1" id="KW-0472">Membrane</keyword>
<reference evidence="3" key="1">
    <citation type="submission" date="2015-11" db="EMBL/GenBank/DDBJ databases">
        <authorList>
            <person name="Kumar R."/>
            <person name="Singh D."/>
            <person name="Swarnkar M.K."/>
            <person name="Singh A.K."/>
            <person name="Kumar S."/>
        </authorList>
    </citation>
    <scope>NUCLEOTIDE SEQUENCE [LARGE SCALE GENOMIC DNA]</scope>
    <source>
        <strain evidence="3">ERGS4:06</strain>
    </source>
</reference>
<accession>A0A0S2LX17</accession>
<evidence type="ECO:0000313" key="2">
    <source>
        <dbReference type="EMBL" id="ALO65964.1"/>
    </source>
</evidence>
<sequence>MSRKPPKPEGAHAAQPGDAIYCSDRERRKGFYKSEVEREAFRQGLTVEEYGVYKGSVGSSVKPVNSAGGLLAISLLLTAINGAVWVMFIIHWVQAGPQEALKNTVPCSWLECLFHGAGCTLPASTRRRNSVKPAALR</sequence>
<feature type="transmembrane region" description="Helical" evidence="1">
    <location>
        <begin position="70"/>
        <end position="93"/>
    </location>
</feature>
<dbReference type="EMBL" id="CP013200">
    <property type="protein sequence ID" value="ALO65964.1"/>
    <property type="molecule type" value="Genomic_DNA"/>
</dbReference>
<keyword evidence="1" id="KW-1133">Transmembrane helix</keyword>
<dbReference type="Proteomes" id="UP000059574">
    <property type="component" value="Chromosome"/>
</dbReference>